<keyword evidence="5" id="KW-1185">Reference proteome</keyword>
<reference evidence="4 5" key="1">
    <citation type="submission" date="2024-04" db="EMBL/GenBank/DDBJ databases">
        <title>Novel species of the genus Ideonella isolated from streams.</title>
        <authorList>
            <person name="Lu H."/>
        </authorList>
    </citation>
    <scope>NUCLEOTIDE SEQUENCE [LARGE SCALE GENOMIC DNA]</scope>
    <source>
        <strain evidence="4 5">LYT19W</strain>
    </source>
</reference>
<keyword evidence="2" id="KW-0812">Transmembrane</keyword>
<keyword evidence="4" id="KW-0223">Dioxygenase</keyword>
<dbReference type="EMBL" id="JBBUTI010000001">
    <property type="protein sequence ID" value="MEK8045100.1"/>
    <property type="molecule type" value="Genomic_DNA"/>
</dbReference>
<comment type="caution">
    <text evidence="4">The sequence shown here is derived from an EMBL/GenBank/DDBJ whole genome shotgun (WGS) entry which is preliminary data.</text>
</comment>
<keyword evidence="2" id="KW-1133">Transmembrane helix</keyword>
<feature type="domain" description="Intradiol ring-cleavage dioxygenases" evidence="3">
    <location>
        <begin position="141"/>
        <end position="219"/>
    </location>
</feature>
<dbReference type="PANTHER" id="PTHR34315">
    <property type="match status" value="1"/>
</dbReference>
<feature type="region of interest" description="Disordered" evidence="1">
    <location>
        <begin position="1"/>
        <end position="24"/>
    </location>
</feature>
<accession>A0ABU9BZS9</accession>
<keyword evidence="2" id="KW-0472">Membrane</keyword>
<evidence type="ECO:0000256" key="1">
    <source>
        <dbReference type="SAM" id="MobiDB-lite"/>
    </source>
</evidence>
<evidence type="ECO:0000256" key="2">
    <source>
        <dbReference type="SAM" id="Phobius"/>
    </source>
</evidence>
<dbReference type="GO" id="GO:0051213">
    <property type="term" value="F:dioxygenase activity"/>
    <property type="evidence" value="ECO:0007669"/>
    <property type="project" value="UniProtKB-KW"/>
</dbReference>
<evidence type="ECO:0000313" key="4">
    <source>
        <dbReference type="EMBL" id="MEK8045100.1"/>
    </source>
</evidence>
<dbReference type="Gene3D" id="2.60.130.10">
    <property type="entry name" value="Aromatic compound dioxygenase"/>
    <property type="match status" value="1"/>
</dbReference>
<evidence type="ECO:0000259" key="3">
    <source>
        <dbReference type="Pfam" id="PF00775"/>
    </source>
</evidence>
<gene>
    <name evidence="4" type="ORF">AACH00_01920</name>
</gene>
<dbReference type="PANTHER" id="PTHR34315:SF1">
    <property type="entry name" value="INTRADIOL RING-CLEAVAGE DIOXYGENASES DOMAIN-CONTAINING PROTEIN-RELATED"/>
    <property type="match status" value="1"/>
</dbReference>
<feature type="compositionally biased region" description="Polar residues" evidence="1">
    <location>
        <begin position="1"/>
        <end position="12"/>
    </location>
</feature>
<feature type="transmembrane region" description="Helical" evidence="2">
    <location>
        <begin position="44"/>
        <end position="65"/>
    </location>
</feature>
<feature type="region of interest" description="Disordered" evidence="1">
    <location>
        <begin position="65"/>
        <end position="111"/>
    </location>
</feature>
<dbReference type="InterPro" id="IPR000627">
    <property type="entry name" value="Intradiol_dOase_C"/>
</dbReference>
<feature type="compositionally biased region" description="Low complexity" evidence="1">
    <location>
        <begin position="68"/>
        <end position="94"/>
    </location>
</feature>
<dbReference type="RefSeq" id="WP_341397246.1">
    <property type="nucleotide sequence ID" value="NZ_JBBUTI010000001.1"/>
</dbReference>
<dbReference type="InterPro" id="IPR015889">
    <property type="entry name" value="Intradiol_dOase_core"/>
</dbReference>
<name>A0ABU9BZS9_9BURK</name>
<organism evidence="4 5">
    <name type="scientific">Ideonella margarita</name>
    <dbReference type="NCBI Taxonomy" id="2984191"/>
    <lineage>
        <taxon>Bacteria</taxon>
        <taxon>Pseudomonadati</taxon>
        <taxon>Pseudomonadota</taxon>
        <taxon>Betaproteobacteria</taxon>
        <taxon>Burkholderiales</taxon>
        <taxon>Sphaerotilaceae</taxon>
        <taxon>Ideonella</taxon>
    </lineage>
</organism>
<dbReference type="Pfam" id="PF00775">
    <property type="entry name" value="Dioxygenase_C"/>
    <property type="match status" value="1"/>
</dbReference>
<proteinExistence type="predicted"/>
<sequence length="308" mass="31494">MRTPEQTTNAGHATQHEAHDHAHDGGLQADLDTLARHRASRRRWLGLLTAGGVAPLALLACGGGGSDAGTTTTTSSGSTTTGGTTTGGSTSSGTCSVIPEETAGPYPGDGSNSVNGSVANALSLSGIVRSDITSSIGGATGTANGVPLTITLTLVNTGNSCASLEGYAIYLWHCDRSGKYSMYSSGITDQNYLRGVQATNASGQVTFTTIVPGCYDGRMTHMHFEVYPSLSTASIASNKIKTSQLTFPMDMLNTVYAQSGYETSVSNLARISYSTDNVFSDGVSTQTTTVSGSVAAGYSATLQVGISV</sequence>
<feature type="compositionally biased region" description="Basic and acidic residues" evidence="1">
    <location>
        <begin position="14"/>
        <end position="24"/>
    </location>
</feature>
<dbReference type="SUPFAM" id="SSF49482">
    <property type="entry name" value="Aromatic compound dioxygenase"/>
    <property type="match status" value="1"/>
</dbReference>
<dbReference type="Proteomes" id="UP001379945">
    <property type="component" value="Unassembled WGS sequence"/>
</dbReference>
<protein>
    <submittedName>
        <fullName evidence="4">Intradiol ring-cleavage dioxygenase</fullName>
    </submittedName>
</protein>
<keyword evidence="4" id="KW-0560">Oxidoreductase</keyword>
<evidence type="ECO:0000313" key="5">
    <source>
        <dbReference type="Proteomes" id="UP001379945"/>
    </source>
</evidence>